<feature type="compositionally biased region" description="Low complexity" evidence="2">
    <location>
        <begin position="61"/>
        <end position="76"/>
    </location>
</feature>
<dbReference type="PANTHER" id="PTHR47691:SF3">
    <property type="entry name" value="HTH-TYPE TRANSCRIPTIONAL REGULATOR RV0890C-RELATED"/>
    <property type="match status" value="1"/>
</dbReference>
<dbReference type="SUPFAM" id="SSF52540">
    <property type="entry name" value="P-loop containing nucleoside triphosphate hydrolases"/>
    <property type="match status" value="1"/>
</dbReference>
<dbReference type="STRING" id="181874.A0A409VIT6"/>
<feature type="compositionally biased region" description="Polar residues" evidence="2">
    <location>
        <begin position="39"/>
        <end position="60"/>
    </location>
</feature>
<evidence type="ECO:0000313" key="5">
    <source>
        <dbReference type="Proteomes" id="UP000284842"/>
    </source>
</evidence>
<dbReference type="InterPro" id="IPR059179">
    <property type="entry name" value="MLKL-like_MCAfunc"/>
</dbReference>
<dbReference type="GO" id="GO:0007166">
    <property type="term" value="P:cell surface receptor signaling pathway"/>
    <property type="evidence" value="ECO:0007669"/>
    <property type="project" value="InterPro"/>
</dbReference>
<dbReference type="Pfam" id="PF13181">
    <property type="entry name" value="TPR_8"/>
    <property type="match status" value="1"/>
</dbReference>
<dbReference type="Pfam" id="PF13424">
    <property type="entry name" value="TPR_12"/>
    <property type="match status" value="1"/>
</dbReference>
<dbReference type="EMBL" id="NHTK01006049">
    <property type="protein sequence ID" value="PPQ66182.1"/>
    <property type="molecule type" value="Genomic_DNA"/>
</dbReference>
<feature type="region of interest" description="Disordered" evidence="2">
    <location>
        <begin position="24"/>
        <end position="90"/>
    </location>
</feature>
<dbReference type="InterPro" id="IPR049945">
    <property type="entry name" value="AAA_22"/>
</dbReference>
<evidence type="ECO:0000313" key="4">
    <source>
        <dbReference type="EMBL" id="PPQ66182.1"/>
    </source>
</evidence>
<dbReference type="SMART" id="SM00028">
    <property type="entry name" value="TPR"/>
    <property type="match status" value="7"/>
</dbReference>
<proteinExistence type="predicted"/>
<feature type="region of interest" description="Disordered" evidence="2">
    <location>
        <begin position="1202"/>
        <end position="1221"/>
    </location>
</feature>
<dbReference type="Gene3D" id="1.25.40.10">
    <property type="entry name" value="Tetratricopeptide repeat domain"/>
    <property type="match status" value="2"/>
</dbReference>
<dbReference type="GO" id="GO:0043531">
    <property type="term" value="F:ADP binding"/>
    <property type="evidence" value="ECO:0007669"/>
    <property type="project" value="InterPro"/>
</dbReference>
<dbReference type="SUPFAM" id="SSF48452">
    <property type="entry name" value="TPR-like"/>
    <property type="match status" value="2"/>
</dbReference>
<feature type="repeat" description="TPR" evidence="1">
    <location>
        <begin position="1065"/>
        <end position="1098"/>
    </location>
</feature>
<dbReference type="InParanoid" id="A0A409VIT6"/>
<dbReference type="InterPro" id="IPR019734">
    <property type="entry name" value="TPR_rpt"/>
</dbReference>
<dbReference type="Pfam" id="PF13401">
    <property type="entry name" value="AAA_22"/>
    <property type="match status" value="1"/>
</dbReference>
<dbReference type="CDD" id="cd21037">
    <property type="entry name" value="MLKL_NTD"/>
    <property type="match status" value="1"/>
</dbReference>
<feature type="repeat" description="TPR" evidence="1">
    <location>
        <begin position="934"/>
        <end position="967"/>
    </location>
</feature>
<reference evidence="4 5" key="1">
    <citation type="journal article" date="2018" name="Evol. Lett.">
        <title>Horizontal gene cluster transfer increased hallucinogenic mushroom diversity.</title>
        <authorList>
            <person name="Reynolds H.T."/>
            <person name="Vijayakumar V."/>
            <person name="Gluck-Thaler E."/>
            <person name="Korotkin H.B."/>
            <person name="Matheny P.B."/>
            <person name="Slot J.C."/>
        </authorList>
    </citation>
    <scope>NUCLEOTIDE SEQUENCE [LARGE SCALE GENOMIC DNA]</scope>
    <source>
        <strain evidence="4 5">2629</strain>
    </source>
</reference>
<evidence type="ECO:0000256" key="1">
    <source>
        <dbReference type="PROSITE-ProRule" id="PRU00339"/>
    </source>
</evidence>
<dbReference type="Pfam" id="PF13176">
    <property type="entry name" value="TPR_7"/>
    <property type="match status" value="1"/>
</dbReference>
<keyword evidence="5" id="KW-1185">Reference proteome</keyword>
<dbReference type="Proteomes" id="UP000284842">
    <property type="component" value="Unassembled WGS sequence"/>
</dbReference>
<feature type="domain" description="ORC1/DEAH AAA+ ATPase" evidence="3">
    <location>
        <begin position="291"/>
        <end position="379"/>
    </location>
</feature>
<dbReference type="InterPro" id="IPR036537">
    <property type="entry name" value="Adaptor_Cbl_N_dom_sf"/>
</dbReference>
<accession>A0A409VIT6</accession>
<evidence type="ECO:0000259" key="3">
    <source>
        <dbReference type="Pfam" id="PF13401"/>
    </source>
</evidence>
<dbReference type="PANTHER" id="PTHR47691">
    <property type="entry name" value="REGULATOR-RELATED"/>
    <property type="match status" value="1"/>
</dbReference>
<evidence type="ECO:0000256" key="2">
    <source>
        <dbReference type="SAM" id="MobiDB-lite"/>
    </source>
</evidence>
<gene>
    <name evidence="4" type="ORF">CVT24_000159</name>
</gene>
<feature type="compositionally biased region" description="Polar residues" evidence="2">
    <location>
        <begin position="1202"/>
        <end position="1211"/>
    </location>
</feature>
<name>A0A409VIT6_9AGAR</name>
<sequence length="1290" mass="142520">MGRVAVPTKPPSSGAVIFYDRARRNVKANRGSPPRTRVKSSAYSEVDSENSVTTSDSGKTLSLLSSDASSQSSSSTKVEESSDGNAKISTATSSKQAAMLALALVKDITEIFSEVPYVQVLVQAVRQVILISEQLTANKERSAELVEKISLYSKVVFDALLKLKKPFPELGQLKEDLEQLARVIDGIHKLLATMTASNKSIIRRVLGREEVAQKLEEYDRKLDTSITLFQLKSSIVLRTNAEQGITIPAIPKATESTPSRMTFTRRYSKPHIMIGRDGEISKLVSALVEHSKRPLCILGPGGIGKTSLALSVFHADAIVQQYQDNRHFISCESATSPDILLGEIAHALHISANRQHLLDDIQDQLRQHDCLLVLDNFETSWDPLDTRSEVEAIINSLCYCCGLIVTMRGSQKPSGSYFHEVLTLPTLHMAEAERLFSKISGKWDAYASKLIQAVDCLPLAVTLLANLASVDGETTASMWARWQEESTSMVESGHGRLSSLDASIKISLSSQNMQSDPGALPFLSFLCMLPDGMSPELLHLCETDFPEPLSVRKALSSLRRNAFVQQDNEDYLKVLNPIRLFTCAHHPPSSKARAFLHDYFIQMALKMPELRGPVLEKHRKEVGNINTILCDAVQHADQTSFDSVVDAIFSFCDYSYISGVGTVQPLLLAEKRLATSKIAETPKREPKAGKWKKALHVFSSFGSKSAQMDPLPPSTLNNQLHSNEPTTALRADLLGCAGQMYSRQFEFRKAIEVLKAAHLLHSQVGDQAGQAYDLLNIGLAMHRVDGGDEGSDGQMPKEAAFTKALRIHEAIGDLTGQAHAMLAIAYAYCNSTDFEDARNNFLKASEIFSALQDHAGLASALYGLGMIELAKSAFALAEEQFTKALSLYEKTGDQVSQSQVLASIATTWLLRSRFFKAFDYLSKAMKLREPTVDPDHLHLLGRVYIAQEKWTTAREILEKSLELHRTNGDWKGQLADHTYLARVELHAPLPRTSDNSHLSIERKSNPHTAAIKSIGSIQITDPHTWDPIAVQCEIYLRYGQLRPATWAAEDILANLAHIDSLLSVAHAHHLLGHIHLRNGDEDSALGEFQEALQLHVKCDNLQGQADDINSICEVLVRKAEFHEASLRIQEAIALHVKIGHLTGQGDDLYVQGCIYLAQGALEDAETCMRKALELHRTSGFVFGQGKDLATLSDILWQQGQASTASDLSSEENVPGASDATTEDAEQLLDQAMMLFSQCRARVEYRQCLKLRAERVGQPWVERVFRRGWDGHENDEVIGSDWPVTYDGDSD</sequence>
<dbReference type="InterPro" id="IPR011990">
    <property type="entry name" value="TPR-like_helical_dom_sf"/>
</dbReference>
<dbReference type="Gene3D" id="3.40.50.300">
    <property type="entry name" value="P-loop containing nucleotide triphosphate hydrolases"/>
    <property type="match status" value="1"/>
</dbReference>
<dbReference type="OrthoDB" id="431454at2759"/>
<protein>
    <recommendedName>
        <fullName evidence="3">ORC1/DEAH AAA+ ATPase domain-containing protein</fullName>
    </recommendedName>
</protein>
<dbReference type="PROSITE" id="PS50005">
    <property type="entry name" value="TPR"/>
    <property type="match status" value="3"/>
</dbReference>
<feature type="repeat" description="TPR" evidence="1">
    <location>
        <begin position="858"/>
        <end position="891"/>
    </location>
</feature>
<organism evidence="4 5">
    <name type="scientific">Panaeolus cyanescens</name>
    <dbReference type="NCBI Taxonomy" id="181874"/>
    <lineage>
        <taxon>Eukaryota</taxon>
        <taxon>Fungi</taxon>
        <taxon>Dikarya</taxon>
        <taxon>Basidiomycota</taxon>
        <taxon>Agaricomycotina</taxon>
        <taxon>Agaricomycetes</taxon>
        <taxon>Agaricomycetidae</taxon>
        <taxon>Agaricales</taxon>
        <taxon>Agaricineae</taxon>
        <taxon>Galeropsidaceae</taxon>
        <taxon>Panaeolus</taxon>
    </lineage>
</organism>
<dbReference type="Gene3D" id="1.20.930.20">
    <property type="entry name" value="Adaptor protein Cbl, N-terminal domain"/>
    <property type="match status" value="1"/>
</dbReference>
<keyword evidence="1" id="KW-0802">TPR repeat</keyword>
<comment type="caution">
    <text evidence="4">The sequence shown here is derived from an EMBL/GenBank/DDBJ whole genome shotgun (WGS) entry which is preliminary data.</text>
</comment>
<dbReference type="InterPro" id="IPR027417">
    <property type="entry name" value="P-loop_NTPase"/>
</dbReference>